<dbReference type="Gene3D" id="1.20.1530.10">
    <property type="entry name" value="Na+/H+ antiporter like domain"/>
    <property type="match status" value="1"/>
</dbReference>
<keyword evidence="4 11" id="KW-1003">Cell membrane</keyword>
<evidence type="ECO:0000313" key="12">
    <source>
        <dbReference type="EMBL" id="BCJ69850.1"/>
    </source>
</evidence>
<evidence type="ECO:0000256" key="1">
    <source>
        <dbReference type="ARBA" id="ARBA00004429"/>
    </source>
</evidence>
<feature type="transmembrane region" description="Helical" evidence="11">
    <location>
        <begin position="112"/>
        <end position="132"/>
    </location>
</feature>
<evidence type="ECO:0000256" key="5">
    <source>
        <dbReference type="ARBA" id="ARBA00022692"/>
    </source>
</evidence>
<feature type="transmembrane region" description="Helical" evidence="11">
    <location>
        <begin position="245"/>
        <end position="262"/>
    </location>
</feature>
<keyword evidence="6 11" id="KW-1133">Transmembrane helix</keyword>
<evidence type="ECO:0000256" key="8">
    <source>
        <dbReference type="ARBA" id="ARBA00023065"/>
    </source>
</evidence>
<keyword evidence="7 11" id="KW-0915">Sodium</keyword>
<feature type="transmembrane region" description="Helical" evidence="11">
    <location>
        <begin position="144"/>
        <end position="162"/>
    </location>
</feature>
<dbReference type="AlphaFoldDB" id="A0A810N9V4"/>
<accession>A0A810N9V4</accession>
<evidence type="ECO:0000256" key="9">
    <source>
        <dbReference type="ARBA" id="ARBA00023136"/>
    </source>
</evidence>
<dbReference type="EMBL" id="AP023359">
    <property type="protein sequence ID" value="BCJ69850.1"/>
    <property type="molecule type" value="Genomic_DNA"/>
</dbReference>
<dbReference type="PANTHER" id="PTHR30341:SF0">
    <property type="entry name" value="NA(+)_H(+) ANTIPORTER NHAA"/>
    <property type="match status" value="1"/>
</dbReference>
<comment type="catalytic activity">
    <reaction evidence="11">
        <text>Na(+)(in) + 2 H(+)(out) = Na(+)(out) + 2 H(+)(in)</text>
        <dbReference type="Rhea" id="RHEA:29251"/>
        <dbReference type="ChEBI" id="CHEBI:15378"/>
        <dbReference type="ChEBI" id="CHEBI:29101"/>
    </reaction>
</comment>
<dbReference type="Pfam" id="PF06965">
    <property type="entry name" value="Na_H_antiport_1"/>
    <property type="match status" value="1"/>
</dbReference>
<feature type="transmembrane region" description="Helical" evidence="11">
    <location>
        <begin position="383"/>
        <end position="402"/>
    </location>
</feature>
<dbReference type="PANTHER" id="PTHR30341">
    <property type="entry name" value="SODIUM ION/PROTON ANTIPORTER NHAA-RELATED"/>
    <property type="match status" value="1"/>
</dbReference>
<keyword evidence="3 11" id="KW-0050">Antiport</keyword>
<gene>
    <name evidence="11 12" type="primary">nhaA</name>
    <name evidence="12" type="ORF">Prubr_68710</name>
</gene>
<dbReference type="InterPro" id="IPR004670">
    <property type="entry name" value="NhaA"/>
</dbReference>
<evidence type="ECO:0000256" key="2">
    <source>
        <dbReference type="ARBA" id="ARBA00022448"/>
    </source>
</evidence>
<name>A0A810N9V4_9ACTN</name>
<feature type="transmembrane region" description="Helical" evidence="11">
    <location>
        <begin position="311"/>
        <end position="333"/>
    </location>
</feature>
<keyword evidence="10 11" id="KW-0739">Sodium transport</keyword>
<keyword evidence="2 11" id="KW-0813">Transport</keyword>
<evidence type="ECO:0000256" key="6">
    <source>
        <dbReference type="ARBA" id="ARBA00022989"/>
    </source>
</evidence>
<evidence type="ECO:0000313" key="13">
    <source>
        <dbReference type="Proteomes" id="UP000680866"/>
    </source>
</evidence>
<dbReference type="RefSeq" id="WP_212819396.1">
    <property type="nucleotide sequence ID" value="NZ_AP023359.1"/>
</dbReference>
<comment type="function">
    <text evidence="11">Na(+)/H(+) antiporter that extrudes sodium in exchange for external protons.</text>
</comment>
<dbReference type="KEGG" id="pry:Prubr_68710"/>
<keyword evidence="13" id="KW-1185">Reference proteome</keyword>
<dbReference type="NCBIfam" id="TIGR00773">
    <property type="entry name" value="NhaA"/>
    <property type="match status" value="1"/>
</dbReference>
<evidence type="ECO:0000256" key="3">
    <source>
        <dbReference type="ARBA" id="ARBA00022449"/>
    </source>
</evidence>
<feature type="transmembrane region" description="Helical" evidence="11">
    <location>
        <begin position="282"/>
        <end position="305"/>
    </location>
</feature>
<dbReference type="Proteomes" id="UP000680866">
    <property type="component" value="Chromosome"/>
</dbReference>
<keyword evidence="8 11" id="KW-0406">Ion transport</keyword>
<keyword evidence="5 11" id="KW-0812">Transmembrane</keyword>
<organism evidence="12 13">
    <name type="scientific">Polymorphospora rubra</name>
    <dbReference type="NCBI Taxonomy" id="338584"/>
    <lineage>
        <taxon>Bacteria</taxon>
        <taxon>Bacillati</taxon>
        <taxon>Actinomycetota</taxon>
        <taxon>Actinomycetes</taxon>
        <taxon>Micromonosporales</taxon>
        <taxon>Micromonosporaceae</taxon>
        <taxon>Polymorphospora</taxon>
    </lineage>
</organism>
<evidence type="ECO:0000256" key="10">
    <source>
        <dbReference type="ARBA" id="ARBA00023201"/>
    </source>
</evidence>
<dbReference type="InterPro" id="IPR023171">
    <property type="entry name" value="Na/H_antiporter_dom_sf"/>
</dbReference>
<evidence type="ECO:0000256" key="11">
    <source>
        <dbReference type="HAMAP-Rule" id="MF_01844"/>
    </source>
</evidence>
<comment type="subcellular location">
    <subcellularLocation>
        <location evidence="1">Cell inner membrane</location>
        <topology evidence="1">Multi-pass membrane protein</topology>
    </subcellularLocation>
    <subcellularLocation>
        <location evidence="11">Cell membrane</location>
        <topology evidence="11">Multi-pass membrane protein</topology>
    </subcellularLocation>
</comment>
<proteinExistence type="inferred from homology"/>
<feature type="transmembrane region" description="Helical" evidence="11">
    <location>
        <begin position="223"/>
        <end position="239"/>
    </location>
</feature>
<feature type="transmembrane region" description="Helical" evidence="11">
    <location>
        <begin position="32"/>
        <end position="50"/>
    </location>
</feature>
<dbReference type="GO" id="GO:0015385">
    <property type="term" value="F:sodium:proton antiporter activity"/>
    <property type="evidence" value="ECO:0007669"/>
    <property type="project" value="UniProtKB-UniRule"/>
</dbReference>
<sequence length="430" mass="45226">MTSTPPPARNRLFSRPTWPRAQAVGQALRSETIGGLLLIVGAAVAMLWANSPWRAGYDRLTDFEFGPAALHLHLSVADWAADGLLAIFFFVVGLELKREFVEGELRSPRRAALPIVAAVGGMVAPALIYTVVNLSRAGGSPQGWAVPTATDIAFAVAVLAIISTHLPAALRSFLLTLAVVDDLLAVTVIAVFFTSELHPLPLLGALAVVAVFALLTRRGVTRWWLLIPLGVTAWALMHASGVHATIAGVLLGFAVPAVARAGQRQSLSARFEHRWRPLSAGVAVPLFALTAAGVTLGGGGLTAALSDPAGLGIALGLVVGKVVGILGATFLLARFTRAVLDESLSWWDVFGLSLLAGIGFTVSLLIADLAFAPGSATADHAKTAVLTGSVCAALLATGVLRWRNRVYRRLHEQETVDADHDGIPDIYQRP</sequence>
<evidence type="ECO:0000256" key="7">
    <source>
        <dbReference type="ARBA" id="ARBA00023053"/>
    </source>
</evidence>
<evidence type="ECO:0000256" key="4">
    <source>
        <dbReference type="ARBA" id="ARBA00022475"/>
    </source>
</evidence>
<reference evidence="12" key="1">
    <citation type="submission" date="2020-08" db="EMBL/GenBank/DDBJ databases">
        <title>Whole genome shotgun sequence of Polymorphospora rubra NBRC 101157.</title>
        <authorList>
            <person name="Komaki H."/>
            <person name="Tamura T."/>
        </authorList>
    </citation>
    <scope>NUCLEOTIDE SEQUENCE</scope>
    <source>
        <strain evidence="12">NBRC 101157</strain>
    </source>
</reference>
<feature type="transmembrane region" description="Helical" evidence="11">
    <location>
        <begin position="199"/>
        <end position="216"/>
    </location>
</feature>
<feature type="transmembrane region" description="Helical" evidence="11">
    <location>
        <begin position="70"/>
        <end position="92"/>
    </location>
</feature>
<protein>
    <recommendedName>
        <fullName evidence="11">Na(+)/H(+) antiporter NhaA</fullName>
    </recommendedName>
    <alternativeName>
        <fullName evidence="11">Sodium/proton antiporter NhaA</fullName>
    </alternativeName>
</protein>
<dbReference type="GO" id="GO:0005886">
    <property type="term" value="C:plasma membrane"/>
    <property type="evidence" value="ECO:0007669"/>
    <property type="project" value="UniProtKB-SubCell"/>
</dbReference>
<feature type="transmembrane region" description="Helical" evidence="11">
    <location>
        <begin position="174"/>
        <end position="193"/>
    </location>
</feature>
<dbReference type="GO" id="GO:0006885">
    <property type="term" value="P:regulation of pH"/>
    <property type="evidence" value="ECO:0007669"/>
    <property type="project" value="UniProtKB-UniRule"/>
</dbReference>
<dbReference type="HAMAP" id="MF_01844">
    <property type="entry name" value="NhaA"/>
    <property type="match status" value="1"/>
</dbReference>
<feature type="transmembrane region" description="Helical" evidence="11">
    <location>
        <begin position="345"/>
        <end position="371"/>
    </location>
</feature>
<keyword evidence="9 11" id="KW-0472">Membrane</keyword>
<comment type="similarity">
    <text evidence="11">Belongs to the NhaA Na(+)/H(+) (TC 2.A.33) antiporter family.</text>
</comment>